<dbReference type="RefSeq" id="XP_001323782.1">
    <property type="nucleotide sequence ID" value="XM_001323747.1"/>
</dbReference>
<keyword evidence="2" id="KW-1185">Reference proteome</keyword>
<reference evidence="1" key="1">
    <citation type="submission" date="2006-10" db="EMBL/GenBank/DDBJ databases">
        <authorList>
            <person name="Amadeo P."/>
            <person name="Zhao Q."/>
            <person name="Wortman J."/>
            <person name="Fraser-Liggett C."/>
            <person name="Carlton J."/>
        </authorList>
    </citation>
    <scope>NUCLEOTIDE SEQUENCE</scope>
    <source>
        <strain evidence="1">G3</strain>
    </source>
</reference>
<sequence length="675" mass="77395">MSFAVPYKAGPVFDFPGVFKMKSYKKNTYIAMISSDTVYIVDCSDRNLKKHFTVVRDKQSLELYGNNEFIEWIDPKTLAVGSSTNIFFIIKKESGFQFDMTNIPIKTAILDTFACYGYLGIVHPSGNVEFYDKNAAKINDFKMPRTNGRLSCINFQRPSTLSGIFNGAPFFIFLEKKIIEENDEYIYYYLNETDALLSSYNPYYSSVAYSTPDNTVYCCGINSNFQKRFLVADKGFDNVIHLEWIKCGKVLLVFYESGIVISYSIDIGRFHKIETEIMRNSVSISVDSLDNIIFYSDYSKVQTVYIAEHQNSILMSSYGFADYFNEEKRLTLENLEAPEWLYPLKLVIKKDILNTYLIANENGIAIVENDKVVASKQLTVINAAFVLDFVFVFSSNNEVRIIDLKCKDRSMLHLDYKPKCLSVCEDKLCASCESQFTVFSIGKKDNSFEFYKQKTVKCKDLLKGVYICKDTIVVHSADDVCYEYPSNLILCTNIRSCFQSQNPSGVFMNNTTQIVLAYKHTILRFGAHSCFSDIGTLYTPNVKKFGEISYGKLNYLPFCLSYFSANIPVLKELKDLVEKYLQYESIIEVFATATLVSIDKNRLDQYVKAVNNYPNEFLARMYIRAFELIEPEGRPKLHACNYIPWLIFSQYATDEELNKILDGAPEDLIEIVKGK</sequence>
<evidence type="ECO:0000313" key="2">
    <source>
        <dbReference type="Proteomes" id="UP000001542"/>
    </source>
</evidence>
<dbReference type="InParanoid" id="A2E741"/>
<protein>
    <submittedName>
        <fullName evidence="1">Uncharacterized protein</fullName>
    </submittedName>
</protein>
<accession>A2E741</accession>
<reference evidence="1" key="2">
    <citation type="journal article" date="2007" name="Science">
        <title>Draft genome sequence of the sexually transmitted pathogen Trichomonas vaginalis.</title>
        <authorList>
            <person name="Carlton J.M."/>
            <person name="Hirt R.P."/>
            <person name="Silva J.C."/>
            <person name="Delcher A.L."/>
            <person name="Schatz M."/>
            <person name="Zhao Q."/>
            <person name="Wortman J.R."/>
            <person name="Bidwell S.L."/>
            <person name="Alsmark U.C.M."/>
            <person name="Besteiro S."/>
            <person name="Sicheritz-Ponten T."/>
            <person name="Noel C.J."/>
            <person name="Dacks J.B."/>
            <person name="Foster P.G."/>
            <person name="Simillion C."/>
            <person name="Van de Peer Y."/>
            <person name="Miranda-Saavedra D."/>
            <person name="Barton G.J."/>
            <person name="Westrop G.D."/>
            <person name="Mueller S."/>
            <person name="Dessi D."/>
            <person name="Fiori P.L."/>
            <person name="Ren Q."/>
            <person name="Paulsen I."/>
            <person name="Zhang H."/>
            <person name="Bastida-Corcuera F.D."/>
            <person name="Simoes-Barbosa A."/>
            <person name="Brown M.T."/>
            <person name="Hayes R.D."/>
            <person name="Mukherjee M."/>
            <person name="Okumura C.Y."/>
            <person name="Schneider R."/>
            <person name="Smith A.J."/>
            <person name="Vanacova S."/>
            <person name="Villalvazo M."/>
            <person name="Haas B.J."/>
            <person name="Pertea M."/>
            <person name="Feldblyum T.V."/>
            <person name="Utterback T.R."/>
            <person name="Shu C.L."/>
            <person name="Osoegawa K."/>
            <person name="de Jong P.J."/>
            <person name="Hrdy I."/>
            <person name="Horvathova L."/>
            <person name="Zubacova Z."/>
            <person name="Dolezal P."/>
            <person name="Malik S.B."/>
            <person name="Logsdon J.M. Jr."/>
            <person name="Henze K."/>
            <person name="Gupta A."/>
            <person name="Wang C.C."/>
            <person name="Dunne R.L."/>
            <person name="Upcroft J.A."/>
            <person name="Upcroft P."/>
            <person name="White O."/>
            <person name="Salzberg S.L."/>
            <person name="Tang P."/>
            <person name="Chiu C.-H."/>
            <person name="Lee Y.-S."/>
            <person name="Embley T.M."/>
            <person name="Coombs G.H."/>
            <person name="Mottram J.C."/>
            <person name="Tachezy J."/>
            <person name="Fraser-Liggett C.M."/>
            <person name="Johnson P.J."/>
        </authorList>
    </citation>
    <scope>NUCLEOTIDE SEQUENCE [LARGE SCALE GENOMIC DNA]</scope>
    <source>
        <strain evidence="1">G3</strain>
    </source>
</reference>
<dbReference type="VEuPathDB" id="TrichDB:TVAG_006340"/>
<name>A2E741_TRIV3</name>
<dbReference type="OrthoDB" id="10688473at2759"/>
<dbReference type="SUPFAM" id="SSF101898">
    <property type="entry name" value="NHL repeat"/>
    <property type="match status" value="1"/>
</dbReference>
<organism evidence="1 2">
    <name type="scientific">Trichomonas vaginalis (strain ATCC PRA-98 / G3)</name>
    <dbReference type="NCBI Taxonomy" id="412133"/>
    <lineage>
        <taxon>Eukaryota</taxon>
        <taxon>Metamonada</taxon>
        <taxon>Parabasalia</taxon>
        <taxon>Trichomonadida</taxon>
        <taxon>Trichomonadidae</taxon>
        <taxon>Trichomonas</taxon>
    </lineage>
</organism>
<dbReference type="KEGG" id="tva:4769513"/>
<proteinExistence type="predicted"/>
<gene>
    <name evidence="1" type="ORF">TVAG_006340</name>
</gene>
<dbReference type="VEuPathDB" id="TrichDB:TVAGG3_0982880"/>
<dbReference type="EMBL" id="DS113317">
    <property type="protein sequence ID" value="EAY11559.1"/>
    <property type="molecule type" value="Genomic_DNA"/>
</dbReference>
<dbReference type="Proteomes" id="UP000001542">
    <property type="component" value="Unassembled WGS sequence"/>
</dbReference>
<evidence type="ECO:0000313" key="1">
    <source>
        <dbReference type="EMBL" id="EAY11559.1"/>
    </source>
</evidence>
<dbReference type="AlphaFoldDB" id="A2E741"/>